<comment type="caution">
    <text evidence="3">The sequence shown here is derived from an EMBL/GenBank/DDBJ whole genome shotgun (WGS) entry which is preliminary data.</text>
</comment>
<keyword evidence="4" id="KW-1185">Reference proteome</keyword>
<dbReference type="GO" id="GO:0008270">
    <property type="term" value="F:zinc ion binding"/>
    <property type="evidence" value="ECO:0007669"/>
    <property type="project" value="InterPro"/>
</dbReference>
<dbReference type="Pfam" id="PF01433">
    <property type="entry name" value="Peptidase_M1"/>
    <property type="match status" value="1"/>
</dbReference>
<dbReference type="AlphaFoldDB" id="A0A163CRN7"/>
<dbReference type="STRING" id="1642818.AWE51_04375"/>
<dbReference type="SUPFAM" id="SSF55486">
    <property type="entry name" value="Metalloproteases ('zincins'), catalytic domain"/>
    <property type="match status" value="1"/>
</dbReference>
<feature type="signal peptide" evidence="1">
    <location>
        <begin position="1"/>
        <end position="21"/>
    </location>
</feature>
<dbReference type="InterPro" id="IPR027268">
    <property type="entry name" value="Peptidase_M4/M1_CTD_sf"/>
</dbReference>
<dbReference type="InterPro" id="IPR014782">
    <property type="entry name" value="Peptidase_M1_dom"/>
</dbReference>
<keyword evidence="1" id="KW-0732">Signal</keyword>
<evidence type="ECO:0000259" key="2">
    <source>
        <dbReference type="Pfam" id="PF01433"/>
    </source>
</evidence>
<reference evidence="3 4" key="1">
    <citation type="submission" date="2016-01" db="EMBL/GenBank/DDBJ databases">
        <title>The draft genome sequence of Aquimarina sp. RZW4-3-2.</title>
        <authorList>
            <person name="Wang Y."/>
        </authorList>
    </citation>
    <scope>NUCLEOTIDE SEQUENCE [LARGE SCALE GENOMIC DNA]</scope>
    <source>
        <strain evidence="3 4">RZW4-3-2</strain>
    </source>
</reference>
<feature type="domain" description="Peptidase M1 membrane alanine aminopeptidase" evidence="2">
    <location>
        <begin position="383"/>
        <end position="527"/>
    </location>
</feature>
<dbReference type="OrthoDB" id="9814383at2"/>
<dbReference type="EMBL" id="LQRT01000002">
    <property type="protein sequence ID" value="KZS42692.1"/>
    <property type="molecule type" value="Genomic_DNA"/>
</dbReference>
<accession>A0A163CRN7</accession>
<dbReference type="RefSeq" id="WP_066310871.1">
    <property type="nucleotide sequence ID" value="NZ_LQRT01000002.1"/>
</dbReference>
<dbReference type="Proteomes" id="UP000076715">
    <property type="component" value="Unassembled WGS sequence"/>
</dbReference>
<evidence type="ECO:0000313" key="3">
    <source>
        <dbReference type="EMBL" id="KZS42692.1"/>
    </source>
</evidence>
<dbReference type="CDD" id="cd09604">
    <property type="entry name" value="M1_APN_like"/>
    <property type="match status" value="1"/>
</dbReference>
<protein>
    <recommendedName>
        <fullName evidence="2">Peptidase M1 membrane alanine aminopeptidase domain-containing protein</fullName>
    </recommendedName>
</protein>
<dbReference type="Gene3D" id="1.10.390.10">
    <property type="entry name" value="Neutral Protease Domain 2"/>
    <property type="match status" value="1"/>
</dbReference>
<evidence type="ECO:0000313" key="4">
    <source>
        <dbReference type="Proteomes" id="UP000076715"/>
    </source>
</evidence>
<sequence>MKLKIFILSFSFIILSNSINAQSDLHIPREIQSAYEKQTRSKDGKPGEKYWQNEVNYKIDVAVTPSTRLINGKEVVEFTNNSPDDLSEVVIRLYYDVFKKGNARSIQVNEKDIGEGTIIKSVIVEGVKYDLSDRKQIRRIGTNMSILLAEPLKTGKKITLQFEWQQKVPLTLRRTGAVDETSFFIGYWYPQVAVYDDIFGWDKIDYTFTTEFYNNLSSFDVNITAPDNFLVWATGTLQNSADILPTSIHKKYLKAQSSKDVINIVTSEELKNLKLKSGTWNYKATEVTDFAFAMSDHYLWDAAVEKVKENNVLINTAFPVQEIEKYKEVTHIQQKIIKHFTYDVPGVPYPYPQFTTFIGLKNRGSGMEFPMMANNGGPGKPLTIHELFHSYFPMYVRINERRFAWMDEGWADFIEILTMHKFFNDKKEDHSFYSKFKLGVQRKIGSISSLPAVTSTVYTTDNYGYHAYSLPSFTYALLYQHLGEKKFLKCLKTYIERWAKKSPTPYDFFYTFENVSGEDLSFFWNSWYFKMGYPDLKIESFNEGNLIIKRIGERPVPISLKVAYDSINKKSLQNYSSILGADIWKNNNRTLTIKIPNFKKIESIVINSDFPDFNESDNFYPSLSNQYESLNLDNSILGIYPIEEFPMELLLSKKEGVLMFELLNTSIKAYLQPLDKYSFVSIDGTISLKILKEKYNKHKVELNLSLYDRTFTGIQK</sequence>
<proteinExistence type="predicted"/>
<gene>
    <name evidence="3" type="ORF">AWE51_04375</name>
</gene>
<name>A0A163CRN7_9FLAO</name>
<dbReference type="GO" id="GO:0008237">
    <property type="term" value="F:metallopeptidase activity"/>
    <property type="evidence" value="ECO:0007669"/>
    <property type="project" value="InterPro"/>
</dbReference>
<evidence type="ECO:0000256" key="1">
    <source>
        <dbReference type="SAM" id="SignalP"/>
    </source>
</evidence>
<feature type="chain" id="PRO_5007842088" description="Peptidase M1 membrane alanine aminopeptidase domain-containing protein" evidence="1">
    <location>
        <begin position="22"/>
        <end position="716"/>
    </location>
</feature>
<organism evidence="3 4">
    <name type="scientific">Aquimarina aggregata</name>
    <dbReference type="NCBI Taxonomy" id="1642818"/>
    <lineage>
        <taxon>Bacteria</taxon>
        <taxon>Pseudomonadati</taxon>
        <taxon>Bacteroidota</taxon>
        <taxon>Flavobacteriia</taxon>
        <taxon>Flavobacteriales</taxon>
        <taxon>Flavobacteriaceae</taxon>
        <taxon>Aquimarina</taxon>
    </lineage>
</organism>